<evidence type="ECO:0000313" key="3">
    <source>
        <dbReference type="Proteomes" id="UP000735302"/>
    </source>
</evidence>
<feature type="compositionally biased region" description="Polar residues" evidence="1">
    <location>
        <begin position="48"/>
        <end position="64"/>
    </location>
</feature>
<dbReference type="AlphaFoldDB" id="A0AAV3ZX08"/>
<organism evidence="2 3">
    <name type="scientific">Plakobranchus ocellatus</name>
    <dbReference type="NCBI Taxonomy" id="259542"/>
    <lineage>
        <taxon>Eukaryota</taxon>
        <taxon>Metazoa</taxon>
        <taxon>Spiralia</taxon>
        <taxon>Lophotrochozoa</taxon>
        <taxon>Mollusca</taxon>
        <taxon>Gastropoda</taxon>
        <taxon>Heterobranchia</taxon>
        <taxon>Euthyneura</taxon>
        <taxon>Panpulmonata</taxon>
        <taxon>Sacoglossa</taxon>
        <taxon>Placobranchoidea</taxon>
        <taxon>Plakobranchidae</taxon>
        <taxon>Plakobranchus</taxon>
    </lineage>
</organism>
<comment type="caution">
    <text evidence="2">The sequence shown here is derived from an EMBL/GenBank/DDBJ whole genome shotgun (WGS) entry which is preliminary data.</text>
</comment>
<reference evidence="2 3" key="1">
    <citation type="journal article" date="2021" name="Elife">
        <title>Chloroplast acquisition without the gene transfer in kleptoplastic sea slugs, Plakobranchus ocellatus.</title>
        <authorList>
            <person name="Maeda T."/>
            <person name="Takahashi S."/>
            <person name="Yoshida T."/>
            <person name="Shimamura S."/>
            <person name="Takaki Y."/>
            <person name="Nagai Y."/>
            <person name="Toyoda A."/>
            <person name="Suzuki Y."/>
            <person name="Arimoto A."/>
            <person name="Ishii H."/>
            <person name="Satoh N."/>
            <person name="Nishiyama T."/>
            <person name="Hasebe M."/>
            <person name="Maruyama T."/>
            <person name="Minagawa J."/>
            <person name="Obokata J."/>
            <person name="Shigenobu S."/>
        </authorList>
    </citation>
    <scope>NUCLEOTIDE SEQUENCE [LARGE SCALE GENOMIC DNA]</scope>
</reference>
<accession>A0AAV3ZX08</accession>
<evidence type="ECO:0000256" key="1">
    <source>
        <dbReference type="SAM" id="MobiDB-lite"/>
    </source>
</evidence>
<sequence length="92" mass="10477">MSRLACISFKQAFIGKSHSKHGVQWLKDAPMVRAPRRRHYIPAEPPSIFQNVPHSSIPTSTLTTPRPAKKAKKDARKVDIDEVRDFLEQDTI</sequence>
<evidence type="ECO:0000313" key="2">
    <source>
        <dbReference type="EMBL" id="GFN98943.1"/>
    </source>
</evidence>
<protein>
    <submittedName>
        <fullName evidence="2">Uncharacterized protein</fullName>
    </submittedName>
</protein>
<feature type="region of interest" description="Disordered" evidence="1">
    <location>
        <begin position="44"/>
        <end position="75"/>
    </location>
</feature>
<keyword evidence="3" id="KW-1185">Reference proteome</keyword>
<dbReference type="Proteomes" id="UP000735302">
    <property type="component" value="Unassembled WGS sequence"/>
</dbReference>
<dbReference type="EMBL" id="BLXT01002928">
    <property type="protein sequence ID" value="GFN98943.1"/>
    <property type="molecule type" value="Genomic_DNA"/>
</dbReference>
<proteinExistence type="predicted"/>
<gene>
    <name evidence="2" type="ORF">PoB_002544900</name>
</gene>
<name>A0AAV3ZX08_9GAST</name>